<dbReference type="EMBL" id="JAUKUA010000003">
    <property type="protein sequence ID" value="KAK0721004.1"/>
    <property type="molecule type" value="Genomic_DNA"/>
</dbReference>
<dbReference type="Gene3D" id="3.40.50.410">
    <property type="entry name" value="von Willebrand factor, type A domain"/>
    <property type="match status" value="1"/>
</dbReference>
<evidence type="ECO:0000259" key="5">
    <source>
        <dbReference type="PROSITE" id="PS51698"/>
    </source>
</evidence>
<dbReference type="GO" id="GO:0016567">
    <property type="term" value="P:protein ubiquitination"/>
    <property type="evidence" value="ECO:0007669"/>
    <property type="project" value="InterPro"/>
</dbReference>
<dbReference type="CDD" id="cd00198">
    <property type="entry name" value="vWFA"/>
    <property type="match status" value="1"/>
</dbReference>
<dbReference type="InterPro" id="IPR036465">
    <property type="entry name" value="vWFA_dom_sf"/>
</dbReference>
<dbReference type="Gene3D" id="3.10.110.10">
    <property type="entry name" value="Ubiquitin Conjugating Enzyme"/>
    <property type="match status" value="1"/>
</dbReference>
<dbReference type="InterPro" id="IPR013083">
    <property type="entry name" value="Znf_RING/FYVE/PHD"/>
</dbReference>
<evidence type="ECO:0000256" key="1">
    <source>
        <dbReference type="ARBA" id="ARBA00013194"/>
    </source>
</evidence>
<comment type="caution">
    <text evidence="6">The sequence shown here is derived from an EMBL/GenBank/DDBJ whole genome shotgun (WGS) entry which is preliminary data.</text>
</comment>
<dbReference type="PROSITE" id="PS50127">
    <property type="entry name" value="UBC_2"/>
    <property type="match status" value="1"/>
</dbReference>
<dbReference type="Pfam" id="PF00179">
    <property type="entry name" value="UQ_con"/>
    <property type="match status" value="1"/>
</dbReference>
<evidence type="ECO:0000313" key="7">
    <source>
        <dbReference type="Proteomes" id="UP001172102"/>
    </source>
</evidence>
<dbReference type="Gene3D" id="3.30.40.10">
    <property type="entry name" value="Zinc/RING finger domain, C3HC4 (zinc finger)"/>
    <property type="match status" value="1"/>
</dbReference>
<evidence type="ECO:0000256" key="2">
    <source>
        <dbReference type="ARBA" id="ARBA00023110"/>
    </source>
</evidence>
<evidence type="ECO:0000259" key="4">
    <source>
        <dbReference type="PROSITE" id="PS50127"/>
    </source>
</evidence>
<dbReference type="GO" id="GO:0003755">
    <property type="term" value="F:peptidyl-prolyl cis-trans isomerase activity"/>
    <property type="evidence" value="ECO:0007669"/>
    <property type="project" value="UniProtKB-KW"/>
</dbReference>
<gene>
    <name evidence="6" type="ORF">B0H67DRAFT_487271</name>
</gene>
<reference evidence="6" key="1">
    <citation type="submission" date="2023-06" db="EMBL/GenBank/DDBJ databases">
        <title>Genome-scale phylogeny and comparative genomics of the fungal order Sordariales.</title>
        <authorList>
            <consortium name="Lawrence Berkeley National Laboratory"/>
            <person name="Hensen N."/>
            <person name="Bonometti L."/>
            <person name="Westerberg I."/>
            <person name="Brannstrom I.O."/>
            <person name="Guillou S."/>
            <person name="Cros-Aarteil S."/>
            <person name="Calhoun S."/>
            <person name="Haridas S."/>
            <person name="Kuo A."/>
            <person name="Mondo S."/>
            <person name="Pangilinan J."/>
            <person name="Riley R."/>
            <person name="Labutti K."/>
            <person name="Andreopoulos B."/>
            <person name="Lipzen A."/>
            <person name="Chen C."/>
            <person name="Yanf M."/>
            <person name="Daum C."/>
            <person name="Ng V."/>
            <person name="Clum A."/>
            <person name="Steindorff A."/>
            <person name="Ohm R."/>
            <person name="Martin F."/>
            <person name="Silar P."/>
            <person name="Natvig D."/>
            <person name="Lalanne C."/>
            <person name="Gautier V."/>
            <person name="Ament-Velasquez S.L."/>
            <person name="Kruys A."/>
            <person name="Hutchinson M.I."/>
            <person name="Powell A.J."/>
            <person name="Barry K."/>
            <person name="Miller A.N."/>
            <person name="Grigoriev I.V."/>
            <person name="Debuchy R."/>
            <person name="Gladieux P."/>
            <person name="Thoren M.H."/>
            <person name="Johannesson H."/>
        </authorList>
    </citation>
    <scope>NUCLEOTIDE SEQUENCE</scope>
    <source>
        <strain evidence="6">SMH4607-1</strain>
    </source>
</reference>
<dbReference type="Proteomes" id="UP001172102">
    <property type="component" value="Unassembled WGS sequence"/>
</dbReference>
<dbReference type="GO" id="GO:0004842">
    <property type="term" value="F:ubiquitin-protein transferase activity"/>
    <property type="evidence" value="ECO:0007669"/>
    <property type="project" value="InterPro"/>
</dbReference>
<dbReference type="PANTHER" id="PTHR24068">
    <property type="entry name" value="UBIQUITIN-CONJUGATING ENZYME E2"/>
    <property type="match status" value="1"/>
</dbReference>
<dbReference type="SUPFAM" id="SSF57850">
    <property type="entry name" value="RING/U-box"/>
    <property type="match status" value="1"/>
</dbReference>
<dbReference type="InterPro" id="IPR000608">
    <property type="entry name" value="UBC"/>
</dbReference>
<keyword evidence="2" id="KW-0697">Rotamase</keyword>
<keyword evidence="7" id="KW-1185">Reference proteome</keyword>
<dbReference type="Pfam" id="PF13519">
    <property type="entry name" value="VWA_2"/>
    <property type="match status" value="1"/>
</dbReference>
<name>A0AA40AS75_9PEZI</name>
<sequence>VSICSKKRHPEGPESQDAVQTSESRDAFVVDLHTVESPIKTSHYYLTLGELGLDELAVEGVLTLYAVPRIVSPAESTRVIGLGQNRIYLYGKHWELPAKPQTERGMAVFLSCLRVAVQNIRQEAGDTSSQTLHDSVLHVLHVLTRFPPAVRAMHLLLQESILEVEKCAALVQACYQVVKEMMSASPVARFPTRHLEGSRLFFGTLLCKAKSLALNGEDGSVLPYISSMKCVHLTNSETMEPIAHPVDTRIGLMERGFFNALKAGIIQFTEAELNKSLSLSDLDGRTKRAVLLSGGLVSTNTMFDMNILSLSDRYDEDKIFGPGEISNIIQLAGNASMAKMQVVAPRSLGTAPNPVLTLDRDGFLAVYLRRKPCGGPGCDFVIFRPTKGGECDIDPAVIAQLLEPITAARIADGTAIFYGDFHATQRQSDKPDEILMICVDSSSSMSLPAGFEDVKPAEPSTQAPGTTDYRASDLTEDIFQNEIYVGTLSDEKEALQNHEAFDDMVQTVRACAGVEAQRVAVLELLKSTNELNLLELRHAMEQLESVEGRYYHWRDQAAPRLAASEHVKALRRMIAGHRRYENQLADFLVYRAVGISGPGGSNSWTWDRGSPLPDLSGSHRPEFASTPLKFEVPADLRCPMAQDLFQDPVTIVDGQIYDDAAIRRWFQVAQIQTSPLTGLPLDSTELGANRQKALQVGNWVEGTDIISGYAAQPRAGTPPAKLEFLSSRTLPSMTPLSELYEVAFRALHGHYPDFSLLSNGAVIQPSEEPLIQWVSHHRADSRLHICATRSRNRRRRAGSLIKVYQENPSSPSFSYWVKKDTQVRLDTVLFKAWRHGTELNMNSGSIINQSVIWPGLVYTGDGMTSGNFCKHWEQLSKLLKRGDATGVLGDEPVYSGGTDGSSDIEVGEATTPHGPQPLVLKLLIAPYKRRDRRRIQPSRIDMLKQMFDQFVNRILAYDYTTHLGLVTFGSTARVDQPLTSIVENFRLRVQHLKPKEDTALWDALALARDQLQAYSASYPDAKKRILCISDGSDSSSKIHHPHSLSHHLALDDIVVDSFCLGDLKETLNLRTVSYLTNGYKFHPTSLTQAVAICEMEPVLSYLERDVKAMPASRQPRELSCTMLYHGSRFAIASQSADPETVSESVFPKRIQHPGLHDSFVELQAVSRQRMREAGPSGHVTASQMRSHRILTEMQRIVANPHPHIDVYVSERDMSFWIAAMQGPPGSIYADGTFVVYLDMEETYPSLAPKARFVTRIYHPNVNKHGRICHSIMDRNWTVDTSNWMVISTIYGLLMQPDYSDPVNIITTLDFHADQVAFATMAREYVEKYAKKDRA</sequence>
<evidence type="ECO:0000256" key="3">
    <source>
        <dbReference type="SAM" id="MobiDB-lite"/>
    </source>
</evidence>
<accession>A0AA40AS75</accession>
<evidence type="ECO:0000313" key="6">
    <source>
        <dbReference type="EMBL" id="KAK0721004.1"/>
    </source>
</evidence>
<dbReference type="InterPro" id="IPR003613">
    <property type="entry name" value="Ubox_domain"/>
</dbReference>
<dbReference type="EC" id="5.2.1.8" evidence="1"/>
<dbReference type="SUPFAM" id="SSF53300">
    <property type="entry name" value="vWA-like"/>
    <property type="match status" value="1"/>
</dbReference>
<dbReference type="SMART" id="SM00212">
    <property type="entry name" value="UBCc"/>
    <property type="match status" value="1"/>
</dbReference>
<feature type="domain" description="U-box" evidence="5">
    <location>
        <begin position="631"/>
        <end position="686"/>
    </location>
</feature>
<feature type="domain" description="UBC core" evidence="4">
    <location>
        <begin position="1184"/>
        <end position="1330"/>
    </location>
</feature>
<feature type="non-terminal residue" evidence="6">
    <location>
        <position position="1334"/>
    </location>
</feature>
<dbReference type="PROSITE" id="PS51698">
    <property type="entry name" value="U_BOX"/>
    <property type="match status" value="1"/>
</dbReference>
<keyword evidence="2" id="KW-0413">Isomerase</keyword>
<dbReference type="InterPro" id="IPR002035">
    <property type="entry name" value="VWF_A"/>
</dbReference>
<feature type="region of interest" description="Disordered" evidence="3">
    <location>
        <begin position="1"/>
        <end position="23"/>
    </location>
</feature>
<dbReference type="Pfam" id="PF04564">
    <property type="entry name" value="U-box"/>
    <property type="match status" value="1"/>
</dbReference>
<organism evidence="6 7">
    <name type="scientific">Lasiosphaeris hirsuta</name>
    <dbReference type="NCBI Taxonomy" id="260670"/>
    <lineage>
        <taxon>Eukaryota</taxon>
        <taxon>Fungi</taxon>
        <taxon>Dikarya</taxon>
        <taxon>Ascomycota</taxon>
        <taxon>Pezizomycotina</taxon>
        <taxon>Sordariomycetes</taxon>
        <taxon>Sordariomycetidae</taxon>
        <taxon>Sordariales</taxon>
        <taxon>Lasiosphaeriaceae</taxon>
        <taxon>Lasiosphaeris</taxon>
    </lineage>
</organism>
<proteinExistence type="predicted"/>
<protein>
    <recommendedName>
        <fullName evidence="1">peptidylprolyl isomerase</fullName>
        <ecNumber evidence="1">5.2.1.8</ecNumber>
    </recommendedName>
</protein>
<dbReference type="SUPFAM" id="SSF54495">
    <property type="entry name" value="UBC-like"/>
    <property type="match status" value="1"/>
</dbReference>
<dbReference type="InterPro" id="IPR016135">
    <property type="entry name" value="UBQ-conjugating_enzyme/RWD"/>
</dbReference>
<dbReference type="SMART" id="SM00504">
    <property type="entry name" value="Ubox"/>
    <property type="match status" value="1"/>
</dbReference>